<sequence length="123" mass="14406">MLVAPCLNELLNTKQEIEKLNQTKPTLYRKFINVIQLTRQLQYGYQFMGALLMDEDPSNFYPSSQDDYVLSVYKQEIEKLKNDSRFQELKQILVKYREISYVNISKLALGTNPRVLVGPTLIR</sequence>
<dbReference type="EMBL" id="JAGYPJ010000001">
    <property type="protein sequence ID" value="MBS4201141.1"/>
    <property type="molecule type" value="Genomic_DNA"/>
</dbReference>
<reference evidence="1 2" key="1">
    <citation type="submission" date="2021-05" db="EMBL/GenBank/DDBJ databases">
        <title>Novel Bacillus species.</title>
        <authorList>
            <person name="Liu G."/>
        </authorList>
    </citation>
    <scope>NUCLEOTIDE SEQUENCE [LARGE SCALE GENOMIC DNA]</scope>
    <source>
        <strain evidence="1 2">FJAT-49732</strain>
    </source>
</reference>
<comment type="caution">
    <text evidence="1">The sequence shown here is derived from an EMBL/GenBank/DDBJ whole genome shotgun (WGS) entry which is preliminary data.</text>
</comment>
<accession>A0A942YPB7</accession>
<protein>
    <submittedName>
        <fullName evidence="1">Uncharacterized protein</fullName>
    </submittedName>
</protein>
<evidence type="ECO:0000313" key="2">
    <source>
        <dbReference type="Proteomes" id="UP000682713"/>
    </source>
</evidence>
<name>A0A942YPB7_9BACI</name>
<dbReference type="Proteomes" id="UP000682713">
    <property type="component" value="Unassembled WGS sequence"/>
</dbReference>
<dbReference type="AlphaFoldDB" id="A0A942YPB7"/>
<gene>
    <name evidence="1" type="ORF">KHA93_15990</name>
</gene>
<keyword evidence="2" id="KW-1185">Reference proteome</keyword>
<proteinExistence type="predicted"/>
<organism evidence="1 2">
    <name type="scientific">Lederbergia citrisecunda</name>
    <dbReference type="NCBI Taxonomy" id="2833583"/>
    <lineage>
        <taxon>Bacteria</taxon>
        <taxon>Bacillati</taxon>
        <taxon>Bacillota</taxon>
        <taxon>Bacilli</taxon>
        <taxon>Bacillales</taxon>
        <taxon>Bacillaceae</taxon>
        <taxon>Lederbergia</taxon>
    </lineage>
</organism>
<dbReference type="RefSeq" id="WP_213111648.1">
    <property type="nucleotide sequence ID" value="NZ_JAGYPJ010000001.1"/>
</dbReference>
<evidence type="ECO:0000313" key="1">
    <source>
        <dbReference type="EMBL" id="MBS4201141.1"/>
    </source>
</evidence>